<evidence type="ECO:0000313" key="2">
    <source>
        <dbReference type="Proteomes" id="UP000805649"/>
    </source>
</evidence>
<reference evidence="1 2" key="1">
    <citation type="journal article" date="2020" name="Phytopathology">
        <title>Genome Sequence Resources of Colletotrichum truncatum, C. plurivorum, C. musicola, and C. sojae: Four Species Pathogenic to Soybean (Glycine max).</title>
        <authorList>
            <person name="Rogerio F."/>
            <person name="Boufleur T.R."/>
            <person name="Ciampi-Guillardi M."/>
            <person name="Sukno S.A."/>
            <person name="Thon M.R."/>
            <person name="Massola Junior N.S."/>
            <person name="Baroncelli R."/>
        </authorList>
    </citation>
    <scope>NUCLEOTIDE SEQUENCE [LARGE SCALE GENOMIC DNA]</scope>
    <source>
        <strain evidence="1 2">CMES1059</strain>
    </source>
</reference>
<keyword evidence="2" id="KW-1185">Reference proteome</keyword>
<comment type="caution">
    <text evidence="1">The sequence shown here is derived from an EMBL/GenBank/DDBJ whole genome shotgun (WGS) entry which is preliminary data.</text>
</comment>
<accession>A0ACC3YG72</accession>
<sequence length="367" mass="40946">MQSAQVPPGTETGIFYIPICNLPFETRWKPLKEWLCRDCEVDYVQIFTISTSGWIRVRGSYNFHRVCGRLKEGVFNGRRIMYDDRNMTSSVVLKEVHDPNASPVSAPLGPGQAGLASIDRHQNSSYSFGPFYGTPYDSVRAQAFHNLSPVNDGHHTAQQQETWYPDDVPSAGFFPSTSTTSSFGSSDKPKQVVATEHRRIIIRRIGHNISEDQIRELIKLSLERITPVASELQRIEIPRGSSNQTRGHAFATFRTPEIARSVAESLNGKTWNSRQLEARLTNEGLTEEQSNSGSQNATSRQSKVSDGAKRKRPTDKVRASGSSGFSIRPSSELSSSRLFQNQQTTGPIIADGTSRRSRSKSKERKPK</sequence>
<evidence type="ECO:0000313" key="1">
    <source>
        <dbReference type="EMBL" id="KAL0930838.1"/>
    </source>
</evidence>
<name>A0ACC3YG72_COLTU</name>
<gene>
    <name evidence="1" type="ORF">CTRU02_213573</name>
</gene>
<organism evidence="1 2">
    <name type="scientific">Colletotrichum truncatum</name>
    <name type="common">Anthracnose fungus</name>
    <name type="synonym">Colletotrichum capsici</name>
    <dbReference type="NCBI Taxonomy" id="5467"/>
    <lineage>
        <taxon>Eukaryota</taxon>
        <taxon>Fungi</taxon>
        <taxon>Dikarya</taxon>
        <taxon>Ascomycota</taxon>
        <taxon>Pezizomycotina</taxon>
        <taxon>Sordariomycetes</taxon>
        <taxon>Hypocreomycetidae</taxon>
        <taxon>Glomerellales</taxon>
        <taxon>Glomerellaceae</taxon>
        <taxon>Colletotrichum</taxon>
        <taxon>Colletotrichum truncatum species complex</taxon>
    </lineage>
</organism>
<proteinExistence type="predicted"/>
<protein>
    <submittedName>
        <fullName evidence="1">Uncharacterized protein</fullName>
    </submittedName>
</protein>
<dbReference type="EMBL" id="VUJX02000010">
    <property type="protein sequence ID" value="KAL0930838.1"/>
    <property type="molecule type" value="Genomic_DNA"/>
</dbReference>
<dbReference type="Proteomes" id="UP000805649">
    <property type="component" value="Unassembled WGS sequence"/>
</dbReference>